<evidence type="ECO:0000313" key="6">
    <source>
        <dbReference type="Proteomes" id="UP000093129"/>
    </source>
</evidence>
<dbReference type="PROSITE" id="PS50532">
    <property type="entry name" value="HTH_IS408"/>
    <property type="match status" value="1"/>
</dbReference>
<reference evidence="5 6" key="1">
    <citation type="submission" date="2016-07" db="EMBL/GenBank/DDBJ databases">
        <title>Draft genome of a psychrotolerant acidophile Acidithiobacillus ferrivorans strain YL15.</title>
        <authorList>
            <person name="Peng T."/>
            <person name="Ma L."/>
            <person name="Nan M."/>
            <person name="An N."/>
            <person name="Wang M."/>
            <person name="Qiu G."/>
            <person name="Zeng W."/>
        </authorList>
    </citation>
    <scope>NUCLEOTIDE SEQUENCE [LARGE SCALE GENOMIC DNA]</scope>
    <source>
        <strain evidence="5 6">YL15</strain>
    </source>
</reference>
<sequence length="513" mass="58693">MPTPRMTMKAIKEVIRLHAAGLSQRQIAQVCRLSKGAVGKYLQKAVEANISWPLPPEMDPEKLEALLFPGHLSATVTAPVMPDFAAIHTEMRRKGMTLQLLWEEYVAAHDEQRVYQYSQFCTHYRAWKGRLKRSMRQNHLAGDKLFIDYAGPTVPIIDPGTGEIRQAQIFVAVLGASSYTYCEATWSQSLSDFLDSHVRALRYFGGAPVLLVPDNLKAAVTKASRYEPQINRSYQDLATHYGSVVLPTRPYKPKDKAKVEVGVQVVERWILARLRHFQFFSLMELNREIRRLLEDLNQRPFKRLPGSRKSTFEALDRPALQPLPTQNYVFAVWKTAKVSIDYHVEYKGHYYSVSYLLAHERVDLLVSARTVEIFHQQQRVASHLREDSRGRCSTLTEHMPKAHQRHSEWTPGRLLNWALSIGPATRDVVRWQLESKPHPEQGYRSCLGLLSLSRSYDKIRLNAACLRAMKVGSPTTNSVKSILQQRLDQIPETPQKAAPLPAHDNIRGPRYYH</sequence>
<evidence type="ECO:0000256" key="2">
    <source>
        <dbReference type="SAM" id="MobiDB-lite"/>
    </source>
</evidence>
<dbReference type="GO" id="GO:0003676">
    <property type="term" value="F:nucleic acid binding"/>
    <property type="evidence" value="ECO:0007669"/>
    <property type="project" value="InterPro"/>
</dbReference>
<feature type="region of interest" description="Disordered" evidence="2">
    <location>
        <begin position="491"/>
        <end position="513"/>
    </location>
</feature>
<evidence type="ECO:0000313" key="5">
    <source>
        <dbReference type="EMBL" id="OCB01256.1"/>
    </source>
</evidence>
<evidence type="ECO:0000256" key="1">
    <source>
        <dbReference type="ARBA" id="ARBA00009277"/>
    </source>
</evidence>
<dbReference type="Pfam" id="PF22483">
    <property type="entry name" value="Mu-transpos_C_2"/>
    <property type="match status" value="1"/>
</dbReference>
<comment type="caution">
    <text evidence="5">The sequence shown here is derived from an EMBL/GenBank/DDBJ whole genome shotgun (WGS) entry which is preliminary data.</text>
</comment>
<protein>
    <submittedName>
        <fullName evidence="5">Transposase</fullName>
    </submittedName>
</protein>
<dbReference type="InterPro" id="IPR012337">
    <property type="entry name" value="RNaseH-like_sf"/>
</dbReference>
<dbReference type="GO" id="GO:0015074">
    <property type="term" value="P:DNA integration"/>
    <property type="evidence" value="ECO:0007669"/>
    <property type="project" value="InterPro"/>
</dbReference>
<comment type="similarity">
    <text evidence="1">Belongs to the transposase IS21/IS408/IS1162 family.</text>
</comment>
<dbReference type="InterPro" id="IPR001584">
    <property type="entry name" value="Integrase_cat-core"/>
</dbReference>
<dbReference type="InterPro" id="IPR054353">
    <property type="entry name" value="IstA-like_C"/>
</dbReference>
<name>A0A1B9BU75_9PROT</name>
<dbReference type="PROSITE" id="PS50994">
    <property type="entry name" value="INTEGRASE"/>
    <property type="match status" value="1"/>
</dbReference>
<dbReference type="Pfam" id="PF00665">
    <property type="entry name" value="rve"/>
    <property type="match status" value="1"/>
</dbReference>
<dbReference type="PANTHER" id="PTHR35004:SF8">
    <property type="entry name" value="TRANSPOSASE RV3428C-RELATED"/>
    <property type="match status" value="1"/>
</dbReference>
<accession>A0A1B9BU75</accession>
<dbReference type="SUPFAM" id="SSF53098">
    <property type="entry name" value="Ribonuclease H-like"/>
    <property type="match status" value="1"/>
</dbReference>
<dbReference type="InterPro" id="IPR036397">
    <property type="entry name" value="RNaseH_sf"/>
</dbReference>
<dbReference type="PANTHER" id="PTHR35004">
    <property type="entry name" value="TRANSPOSASE RV3428C-RELATED"/>
    <property type="match status" value="1"/>
</dbReference>
<dbReference type="InterPro" id="IPR017895">
    <property type="entry name" value="HTH_IS408/IS1162_type"/>
</dbReference>
<dbReference type="Proteomes" id="UP000093129">
    <property type="component" value="Unassembled WGS sequence"/>
</dbReference>
<dbReference type="Gene3D" id="3.30.420.10">
    <property type="entry name" value="Ribonuclease H-like superfamily/Ribonuclease H"/>
    <property type="match status" value="1"/>
</dbReference>
<gene>
    <name evidence="5" type="ORF">BBC27_04995</name>
</gene>
<feature type="domain" description="HTH IS408-type" evidence="3">
    <location>
        <begin position="11"/>
        <end position="91"/>
    </location>
</feature>
<dbReference type="AlphaFoldDB" id="A0A1B9BU75"/>
<evidence type="ECO:0000259" key="4">
    <source>
        <dbReference type="PROSITE" id="PS50994"/>
    </source>
</evidence>
<dbReference type="EMBL" id="MASQ01000188">
    <property type="protein sequence ID" value="OCB01256.1"/>
    <property type="molecule type" value="Genomic_DNA"/>
</dbReference>
<dbReference type="NCBIfam" id="NF033546">
    <property type="entry name" value="transpos_IS21"/>
    <property type="match status" value="1"/>
</dbReference>
<organism evidence="5 6">
    <name type="scientific">Acidithiobacillus ferrivorans</name>
    <dbReference type="NCBI Taxonomy" id="160808"/>
    <lineage>
        <taxon>Bacteria</taxon>
        <taxon>Pseudomonadati</taxon>
        <taxon>Pseudomonadota</taxon>
        <taxon>Acidithiobacillia</taxon>
        <taxon>Acidithiobacillales</taxon>
        <taxon>Acidithiobacillaceae</taxon>
        <taxon>Acidithiobacillus</taxon>
    </lineage>
</organism>
<feature type="domain" description="Integrase catalytic" evidence="4">
    <location>
        <begin position="133"/>
        <end position="319"/>
    </location>
</feature>
<evidence type="ECO:0000259" key="3">
    <source>
        <dbReference type="PROSITE" id="PS50532"/>
    </source>
</evidence>
<proteinExistence type="inferred from homology"/>